<dbReference type="RefSeq" id="WP_204698277.1">
    <property type="nucleotide sequence ID" value="NZ_JAFBEC010000007.1"/>
</dbReference>
<keyword evidence="9" id="KW-1185">Reference proteome</keyword>
<dbReference type="EMBL" id="JAFBEC010000007">
    <property type="protein sequence ID" value="MBM7633574.1"/>
    <property type="molecule type" value="Genomic_DNA"/>
</dbReference>
<feature type="transmembrane region" description="Helical" evidence="6">
    <location>
        <begin position="187"/>
        <end position="205"/>
    </location>
</feature>
<sequence length="401" mass="45174">MNSLAELSSNLLYIAFFFYFAATVFYILSVTGRQFRNKEGDVKKNRWGTWGYIATVIGVVFAFGYFFTRWAAGGHPPVSNMFEYTAFLAICFSLAFVVINGIYKSNVLGLFTIPVIMLIIAYASVFSTEIAPLVPSLQSNWLAIHVITVALAQGILAVSFGAGLVYLVRTLDLSGKKMTKRTFGIEFIMYTLLTGLAFVILTNVFEATNYEAQFTYVNEQGEDAEKTYNLPAIIGPNEGVLETEDRFSPIFYAPDWIISEDLNTVVWSFGSGFLLYWVIRLIGRNRRISAMLQPLLKGVKPQTVDELSYRAIAIGFPLFALGGLAFAMIYAQIAWTRFWGWDPKEVWALITFFFYAAYLHLRLSRNWIGERSAWLAVIGFAIIMFNLIFVNLVIAGLHSYA</sequence>
<dbReference type="InterPro" id="IPR045062">
    <property type="entry name" value="Cyt_c_biogenesis_CcsA/CcmC"/>
</dbReference>
<evidence type="ECO:0000256" key="2">
    <source>
        <dbReference type="ARBA" id="ARBA00022692"/>
    </source>
</evidence>
<proteinExistence type="predicted"/>
<dbReference type="Proteomes" id="UP000741863">
    <property type="component" value="Unassembled WGS sequence"/>
</dbReference>
<feature type="domain" description="Cytochrome c assembly protein" evidence="7">
    <location>
        <begin position="79"/>
        <end position="199"/>
    </location>
</feature>
<dbReference type="PANTHER" id="PTHR30071">
    <property type="entry name" value="HEME EXPORTER PROTEIN C"/>
    <property type="match status" value="1"/>
</dbReference>
<evidence type="ECO:0000256" key="5">
    <source>
        <dbReference type="ARBA" id="ARBA00023136"/>
    </source>
</evidence>
<dbReference type="NCBIfam" id="TIGR03144">
    <property type="entry name" value="cytochr_II_ccsB"/>
    <property type="match status" value="1"/>
</dbReference>
<feature type="transmembrane region" description="Helical" evidence="6">
    <location>
        <begin position="84"/>
        <end position="103"/>
    </location>
</feature>
<comment type="caution">
    <text evidence="8">The sequence shown here is derived from an EMBL/GenBank/DDBJ whole genome shotgun (WGS) entry which is preliminary data.</text>
</comment>
<feature type="transmembrane region" description="Helical" evidence="6">
    <location>
        <begin position="373"/>
        <end position="397"/>
    </location>
</feature>
<evidence type="ECO:0000313" key="9">
    <source>
        <dbReference type="Proteomes" id="UP000741863"/>
    </source>
</evidence>
<dbReference type="PANTHER" id="PTHR30071:SF1">
    <property type="entry name" value="CYTOCHROME B_B6 PROTEIN-RELATED"/>
    <property type="match status" value="1"/>
</dbReference>
<evidence type="ECO:0000313" key="8">
    <source>
        <dbReference type="EMBL" id="MBM7633574.1"/>
    </source>
</evidence>
<accession>A0ABS2PDQ9</accession>
<dbReference type="InterPro" id="IPR017562">
    <property type="entry name" value="Cyt_c_biogenesis_CcsA"/>
</dbReference>
<comment type="subcellular location">
    <subcellularLocation>
        <location evidence="1">Membrane</location>
        <topology evidence="1">Multi-pass membrane protein</topology>
    </subcellularLocation>
</comment>
<feature type="transmembrane region" description="Helical" evidence="6">
    <location>
        <begin position="265"/>
        <end position="283"/>
    </location>
</feature>
<reference evidence="8 9" key="1">
    <citation type="submission" date="2021-01" db="EMBL/GenBank/DDBJ databases">
        <title>Genomic Encyclopedia of Type Strains, Phase IV (KMG-IV): sequencing the most valuable type-strain genomes for metagenomic binning, comparative biology and taxonomic classification.</title>
        <authorList>
            <person name="Goeker M."/>
        </authorList>
    </citation>
    <scope>NUCLEOTIDE SEQUENCE [LARGE SCALE GENOMIC DNA]</scope>
    <source>
        <strain evidence="8 9">DSM 25540</strain>
    </source>
</reference>
<gene>
    <name evidence="8" type="ORF">JOD17_002668</name>
</gene>
<feature type="transmembrane region" description="Helical" evidence="6">
    <location>
        <begin position="142"/>
        <end position="167"/>
    </location>
</feature>
<keyword evidence="2 6" id="KW-0812">Transmembrane</keyword>
<feature type="domain" description="Cytochrome c assembly protein" evidence="7">
    <location>
        <begin position="289"/>
        <end position="398"/>
    </location>
</feature>
<protein>
    <submittedName>
        <fullName evidence="8">Cytochrome c-type biogenesis protein CcsB</fullName>
    </submittedName>
</protein>
<feature type="transmembrane region" description="Helical" evidence="6">
    <location>
        <begin position="345"/>
        <end position="361"/>
    </location>
</feature>
<feature type="transmembrane region" description="Helical" evidence="6">
    <location>
        <begin position="12"/>
        <end position="29"/>
    </location>
</feature>
<keyword evidence="5 6" id="KW-0472">Membrane</keyword>
<evidence type="ECO:0000259" key="7">
    <source>
        <dbReference type="Pfam" id="PF01578"/>
    </source>
</evidence>
<dbReference type="Pfam" id="PF01578">
    <property type="entry name" value="Cytochrom_C_asm"/>
    <property type="match status" value="2"/>
</dbReference>
<feature type="transmembrane region" description="Helical" evidence="6">
    <location>
        <begin position="307"/>
        <end position="333"/>
    </location>
</feature>
<evidence type="ECO:0000256" key="3">
    <source>
        <dbReference type="ARBA" id="ARBA00022748"/>
    </source>
</evidence>
<feature type="transmembrane region" description="Helical" evidence="6">
    <location>
        <begin position="110"/>
        <end position="130"/>
    </location>
</feature>
<feature type="transmembrane region" description="Helical" evidence="6">
    <location>
        <begin position="50"/>
        <end position="72"/>
    </location>
</feature>
<evidence type="ECO:0000256" key="4">
    <source>
        <dbReference type="ARBA" id="ARBA00022989"/>
    </source>
</evidence>
<keyword evidence="4 6" id="KW-1133">Transmembrane helix</keyword>
<dbReference type="InterPro" id="IPR002541">
    <property type="entry name" value="Cyt_c_assembly"/>
</dbReference>
<name>A0ABS2PDQ9_9BACL</name>
<evidence type="ECO:0000256" key="1">
    <source>
        <dbReference type="ARBA" id="ARBA00004141"/>
    </source>
</evidence>
<evidence type="ECO:0000256" key="6">
    <source>
        <dbReference type="SAM" id="Phobius"/>
    </source>
</evidence>
<keyword evidence="3" id="KW-0201">Cytochrome c-type biogenesis</keyword>
<organism evidence="8 9">
    <name type="scientific">Geomicrobium sediminis</name>
    <dbReference type="NCBI Taxonomy" id="1347788"/>
    <lineage>
        <taxon>Bacteria</taxon>
        <taxon>Bacillati</taxon>
        <taxon>Bacillota</taxon>
        <taxon>Bacilli</taxon>
        <taxon>Bacillales</taxon>
        <taxon>Geomicrobium</taxon>
    </lineage>
</organism>